<accession>A0A1I5YEU7</accession>
<dbReference type="EMBL" id="FOXH01000018">
    <property type="protein sequence ID" value="SFQ42693.1"/>
    <property type="molecule type" value="Genomic_DNA"/>
</dbReference>
<evidence type="ECO:0000313" key="4">
    <source>
        <dbReference type="Proteomes" id="UP000199306"/>
    </source>
</evidence>
<feature type="transmembrane region" description="Helical" evidence="2">
    <location>
        <begin position="155"/>
        <end position="173"/>
    </location>
</feature>
<dbReference type="OrthoDB" id="936599at2"/>
<dbReference type="AlphaFoldDB" id="A0A1I5YEU7"/>
<dbReference type="RefSeq" id="WP_092019432.1">
    <property type="nucleotide sequence ID" value="NZ_FOXH01000018.1"/>
</dbReference>
<dbReference type="STRING" id="1079859.SAMN04515674_11871"/>
<evidence type="ECO:0000256" key="1">
    <source>
        <dbReference type="SAM" id="Coils"/>
    </source>
</evidence>
<organism evidence="3 4">
    <name type="scientific">Pseudarcicella hirudinis</name>
    <dbReference type="NCBI Taxonomy" id="1079859"/>
    <lineage>
        <taxon>Bacteria</taxon>
        <taxon>Pseudomonadati</taxon>
        <taxon>Bacteroidota</taxon>
        <taxon>Cytophagia</taxon>
        <taxon>Cytophagales</taxon>
        <taxon>Flectobacillaceae</taxon>
        <taxon>Pseudarcicella</taxon>
    </lineage>
</organism>
<dbReference type="Proteomes" id="UP000199306">
    <property type="component" value="Unassembled WGS sequence"/>
</dbReference>
<protein>
    <submittedName>
        <fullName evidence="3">Uncharacterized protein</fullName>
    </submittedName>
</protein>
<sequence>MEENNSHTDNYDFQHGYQSGLEAVDKNTYEGFLSSQVNFEWLKKQIDERKSDIKALEESIEQVKNRQKTAFDTLQEKMLQVGLYGKRKERLEEQVYENQASIHDLTAKREKSVHKYSLLAGFVYLFAGISFMAGDLIISHEIVAYALNIRNNIEAWSFAVGLAMISILLKPAYERLIESPYAENTSANSKKIYAWFKGAMVLFAVATLFILGWFRYEAYKTDKLKDGVNKTIKNIQNESIDPLNPSAPLSQETARKIDQQLKTFDVLNEKLVNSPWALASFVLSGVLFAIAGAICLGIAFPVLQCYWYRWIQIDTNLRRLKKEKKKLVPELQEAEALLADNVVQKNVLENDLNLLPGIEELETRKRNYENEIKDCVEQLKLSEMEVRIASFNDGFNKGNMVRNEIGEDEASQFIRENYFTTSSLASKAKSYTGDKALFSKKPALRPHQQLRRLISEDFNED</sequence>
<gene>
    <name evidence="3" type="ORF">SAMN04515674_11871</name>
</gene>
<keyword evidence="1" id="KW-0175">Coiled coil</keyword>
<name>A0A1I5YEU7_9BACT</name>
<keyword evidence="4" id="KW-1185">Reference proteome</keyword>
<feature type="coiled-coil region" evidence="1">
    <location>
        <begin position="46"/>
        <end position="73"/>
    </location>
</feature>
<keyword evidence="2" id="KW-0472">Membrane</keyword>
<reference evidence="3 4" key="1">
    <citation type="submission" date="2016-10" db="EMBL/GenBank/DDBJ databases">
        <authorList>
            <person name="de Groot N.N."/>
        </authorList>
    </citation>
    <scope>NUCLEOTIDE SEQUENCE [LARGE SCALE GENOMIC DNA]</scope>
    <source>
        <strain evidence="4">E92,LMG 26720,CCM 7988</strain>
    </source>
</reference>
<feature type="transmembrane region" description="Helical" evidence="2">
    <location>
        <begin position="118"/>
        <end position="143"/>
    </location>
</feature>
<feature type="transmembrane region" description="Helical" evidence="2">
    <location>
        <begin position="194"/>
        <end position="214"/>
    </location>
</feature>
<keyword evidence="2" id="KW-0812">Transmembrane</keyword>
<evidence type="ECO:0000256" key="2">
    <source>
        <dbReference type="SAM" id="Phobius"/>
    </source>
</evidence>
<feature type="transmembrane region" description="Helical" evidence="2">
    <location>
        <begin position="276"/>
        <end position="303"/>
    </location>
</feature>
<evidence type="ECO:0000313" key="3">
    <source>
        <dbReference type="EMBL" id="SFQ42693.1"/>
    </source>
</evidence>
<keyword evidence="2" id="KW-1133">Transmembrane helix</keyword>
<proteinExistence type="predicted"/>
<feature type="coiled-coil region" evidence="1">
    <location>
        <begin position="317"/>
        <end position="385"/>
    </location>
</feature>